<dbReference type="Proteomes" id="UP001146453">
    <property type="component" value="Unassembled WGS sequence"/>
</dbReference>
<dbReference type="RefSeq" id="WP_269952703.1">
    <property type="nucleotide sequence ID" value="NZ_JAKMUR010000020.1"/>
</dbReference>
<comment type="caution">
    <text evidence="1">The sequence shown here is derived from an EMBL/GenBank/DDBJ whole genome shotgun (WGS) entry which is preliminary data.</text>
</comment>
<evidence type="ECO:0000313" key="1">
    <source>
        <dbReference type="EMBL" id="MCZ9292474.1"/>
    </source>
</evidence>
<proteinExistence type="predicted"/>
<evidence type="ECO:0000313" key="2">
    <source>
        <dbReference type="Proteomes" id="UP001146453"/>
    </source>
</evidence>
<name>A0ABT4RA94_9CORY</name>
<organism evidence="1 2">
    <name type="scientific">Corynebacterium lehmanniae</name>
    <dbReference type="NCBI Taxonomy" id="2913497"/>
    <lineage>
        <taxon>Bacteria</taxon>
        <taxon>Bacillati</taxon>
        <taxon>Actinomycetota</taxon>
        <taxon>Actinomycetes</taxon>
        <taxon>Mycobacteriales</taxon>
        <taxon>Corynebacteriaceae</taxon>
        <taxon>Corynebacterium</taxon>
    </lineage>
</organism>
<keyword evidence="2" id="KW-1185">Reference proteome</keyword>
<sequence length="60" mass="7177">MDAQSLYRVDRRTNLSEEDYVDAVDALDLDPDTWSQRYMEDQNSDTDFPTWAAIIYERIR</sequence>
<dbReference type="EMBL" id="JAKMUR010000020">
    <property type="protein sequence ID" value="MCZ9292474.1"/>
    <property type="molecule type" value="Genomic_DNA"/>
</dbReference>
<gene>
    <name evidence="1" type="ORF">L8U61_10030</name>
</gene>
<protein>
    <submittedName>
        <fullName evidence="1">Uncharacterized protein</fullName>
    </submittedName>
</protein>
<feature type="non-terminal residue" evidence="1">
    <location>
        <position position="60"/>
    </location>
</feature>
<reference evidence="1" key="1">
    <citation type="submission" date="2022-02" db="EMBL/GenBank/DDBJ databases">
        <title>Corynebacterium sp. from urogenital microbiome.</title>
        <authorList>
            <person name="Cappelli E.A."/>
            <person name="Ribeiro T.G."/>
            <person name="Peixe L."/>
        </authorList>
    </citation>
    <scope>NUCLEOTIDE SEQUENCE</scope>
    <source>
        <strain evidence="1">C8Ua_144</strain>
    </source>
</reference>
<accession>A0ABT4RA94</accession>